<dbReference type="GO" id="GO:0042178">
    <property type="term" value="P:xenobiotic catabolic process"/>
    <property type="evidence" value="ECO:0007669"/>
    <property type="project" value="UniProtKB-ARBA"/>
</dbReference>
<dbReference type="SFLD" id="SFLDG00363">
    <property type="entry name" value="AMPS_(cytGST):_Alpha-__Mu-__Pi"/>
    <property type="match status" value="1"/>
</dbReference>
<sequence>MSKPILGYWDIRGLGQPIRYLLKHLSLDFEDRRYKHGLGPDFNREDWLKEKFSLGLDFPNIPYWIDGDTKLTDSKAILKHLARTYGTDLVPKDPVELAKIEMLESVIMDVWDLLAIACYEYTEVLLQKLYSLQPLKLKYLSDFIGDGNWFGGDQLTYVDFLAYETLMTHQKFDKEFLEPFPNLLHFLETFENLPAIDDYLKSSEFIQAPFFTPLARHFI</sequence>
<dbReference type="EC" id="2.5.1.18" evidence="4"/>
<comment type="catalytic activity">
    <reaction evidence="6">
        <text>RX + glutathione = an S-substituted glutathione + a halide anion + H(+)</text>
        <dbReference type="Rhea" id="RHEA:16437"/>
        <dbReference type="ChEBI" id="CHEBI:15378"/>
        <dbReference type="ChEBI" id="CHEBI:16042"/>
        <dbReference type="ChEBI" id="CHEBI:17792"/>
        <dbReference type="ChEBI" id="CHEBI:57925"/>
        <dbReference type="ChEBI" id="CHEBI:90779"/>
        <dbReference type="EC" id="2.5.1.18"/>
    </reaction>
</comment>
<dbReference type="PANTHER" id="PTHR11571:SF222">
    <property type="entry name" value="GLUTATHIONE TRANSFERASE"/>
    <property type="match status" value="1"/>
</dbReference>
<dbReference type="Pfam" id="PF02798">
    <property type="entry name" value="GST_N"/>
    <property type="match status" value="1"/>
</dbReference>
<evidence type="ECO:0000256" key="1">
    <source>
        <dbReference type="ARBA" id="ARBA00003701"/>
    </source>
</evidence>
<dbReference type="InterPro" id="IPR010987">
    <property type="entry name" value="Glutathione-S-Trfase_C-like"/>
</dbReference>
<dbReference type="PANTHER" id="PTHR11571">
    <property type="entry name" value="GLUTATHIONE S-TRANSFERASE"/>
    <property type="match status" value="1"/>
</dbReference>
<dbReference type="PROSITE" id="PS50404">
    <property type="entry name" value="GST_NTER"/>
    <property type="match status" value="1"/>
</dbReference>
<dbReference type="FunFam" id="1.20.1050.10:FF:000101">
    <property type="entry name" value="Glutathione S-transferase Mu 4"/>
    <property type="match status" value="1"/>
</dbReference>
<evidence type="ECO:0000256" key="3">
    <source>
        <dbReference type="ARBA" id="ARBA00011738"/>
    </source>
</evidence>
<organism evidence="9 10">
    <name type="scientific">Allacma fusca</name>
    <dbReference type="NCBI Taxonomy" id="39272"/>
    <lineage>
        <taxon>Eukaryota</taxon>
        <taxon>Metazoa</taxon>
        <taxon>Ecdysozoa</taxon>
        <taxon>Arthropoda</taxon>
        <taxon>Hexapoda</taxon>
        <taxon>Collembola</taxon>
        <taxon>Symphypleona</taxon>
        <taxon>Sminthuridae</taxon>
        <taxon>Allacma</taxon>
    </lineage>
</organism>
<reference evidence="9" key="1">
    <citation type="submission" date="2021-06" db="EMBL/GenBank/DDBJ databases">
        <authorList>
            <person name="Hodson N. C."/>
            <person name="Mongue J. A."/>
            <person name="Jaron S. K."/>
        </authorList>
    </citation>
    <scope>NUCLEOTIDE SEQUENCE</scope>
</reference>
<dbReference type="InterPro" id="IPR050213">
    <property type="entry name" value="GST_superfamily"/>
</dbReference>
<dbReference type="GO" id="GO:0006749">
    <property type="term" value="P:glutathione metabolic process"/>
    <property type="evidence" value="ECO:0007669"/>
    <property type="project" value="TreeGrafter"/>
</dbReference>
<dbReference type="GO" id="GO:0004364">
    <property type="term" value="F:glutathione transferase activity"/>
    <property type="evidence" value="ECO:0007669"/>
    <property type="project" value="UniProtKB-EC"/>
</dbReference>
<evidence type="ECO:0000259" key="7">
    <source>
        <dbReference type="PROSITE" id="PS50404"/>
    </source>
</evidence>
<evidence type="ECO:0000256" key="6">
    <source>
        <dbReference type="ARBA" id="ARBA00047960"/>
    </source>
</evidence>
<feature type="domain" description="GST C-terminal" evidence="8">
    <location>
        <begin position="93"/>
        <end position="210"/>
    </location>
</feature>
<evidence type="ECO:0000256" key="4">
    <source>
        <dbReference type="ARBA" id="ARBA00012452"/>
    </source>
</evidence>
<evidence type="ECO:0000256" key="5">
    <source>
        <dbReference type="ARBA" id="ARBA00022679"/>
    </source>
</evidence>
<dbReference type="InterPro" id="IPR004046">
    <property type="entry name" value="GST_C"/>
</dbReference>
<proteinExistence type="inferred from homology"/>
<protein>
    <recommendedName>
        <fullName evidence="4">glutathione transferase</fullName>
        <ecNumber evidence="4">2.5.1.18</ecNumber>
    </recommendedName>
</protein>
<dbReference type="PROSITE" id="PS50405">
    <property type="entry name" value="GST_CTER"/>
    <property type="match status" value="1"/>
</dbReference>
<dbReference type="AlphaFoldDB" id="A0A8J2MBF0"/>
<dbReference type="Pfam" id="PF14497">
    <property type="entry name" value="GST_C_3"/>
    <property type="match status" value="1"/>
</dbReference>
<dbReference type="SFLD" id="SFLDS00019">
    <property type="entry name" value="Glutathione_Transferase_(cytos"/>
    <property type="match status" value="1"/>
</dbReference>
<gene>
    <name evidence="9" type="ORF">AFUS01_LOCUS45806</name>
</gene>
<comment type="similarity">
    <text evidence="2">Belongs to the GST superfamily. Mu family.</text>
</comment>
<feature type="domain" description="GST N-terminal" evidence="7">
    <location>
        <begin position="2"/>
        <end position="89"/>
    </location>
</feature>
<evidence type="ECO:0000313" key="10">
    <source>
        <dbReference type="Proteomes" id="UP000708208"/>
    </source>
</evidence>
<dbReference type="InterPro" id="IPR040079">
    <property type="entry name" value="Glutathione_S-Trfase"/>
</dbReference>
<comment type="function">
    <text evidence="1">Conjugation of reduced glutathione to a wide number of exogenous and endogenous hydrophobic electrophiles.</text>
</comment>
<keyword evidence="10" id="KW-1185">Reference proteome</keyword>
<dbReference type="EMBL" id="CAJVCH010571077">
    <property type="protein sequence ID" value="CAG7836571.1"/>
    <property type="molecule type" value="Genomic_DNA"/>
</dbReference>
<dbReference type="OrthoDB" id="414243at2759"/>
<dbReference type="InterPro" id="IPR004045">
    <property type="entry name" value="Glutathione_S-Trfase_N"/>
</dbReference>
<keyword evidence="5" id="KW-0808">Transferase</keyword>
<dbReference type="SFLD" id="SFLDG01205">
    <property type="entry name" value="AMPS.1"/>
    <property type="match status" value="1"/>
</dbReference>
<name>A0A8J2MBF0_9HEXA</name>
<evidence type="ECO:0000256" key="2">
    <source>
        <dbReference type="ARBA" id="ARBA00005861"/>
    </source>
</evidence>
<evidence type="ECO:0000313" key="9">
    <source>
        <dbReference type="EMBL" id="CAG7836571.1"/>
    </source>
</evidence>
<evidence type="ECO:0000259" key="8">
    <source>
        <dbReference type="PROSITE" id="PS50405"/>
    </source>
</evidence>
<dbReference type="CDD" id="cd03075">
    <property type="entry name" value="GST_N_Mu"/>
    <property type="match status" value="1"/>
</dbReference>
<comment type="subunit">
    <text evidence="3">Homodimer.</text>
</comment>
<comment type="caution">
    <text evidence="9">The sequence shown here is derived from an EMBL/GenBank/DDBJ whole genome shotgun (WGS) entry which is preliminary data.</text>
</comment>
<dbReference type="Proteomes" id="UP000708208">
    <property type="component" value="Unassembled WGS sequence"/>
</dbReference>
<accession>A0A8J2MBF0</accession>